<gene>
    <name evidence="9" type="ORF">Vgi01_55200</name>
</gene>
<keyword evidence="6 8" id="KW-0411">Iron-sulfur</keyword>
<evidence type="ECO:0000256" key="2">
    <source>
        <dbReference type="ARBA" id="ARBA00022448"/>
    </source>
</evidence>
<dbReference type="PRINTS" id="PR00352">
    <property type="entry name" value="3FE4SFRDOXIN"/>
</dbReference>
<keyword evidence="4 8" id="KW-0249">Electron transport</keyword>
<evidence type="ECO:0000256" key="1">
    <source>
        <dbReference type="ARBA" id="ARBA00001927"/>
    </source>
</evidence>
<name>A0ABQ4ILQ1_9ACTN</name>
<evidence type="ECO:0000256" key="4">
    <source>
        <dbReference type="ARBA" id="ARBA00022982"/>
    </source>
</evidence>
<dbReference type="Proteomes" id="UP000647860">
    <property type="component" value="Unassembled WGS sequence"/>
</dbReference>
<evidence type="ECO:0000256" key="5">
    <source>
        <dbReference type="ARBA" id="ARBA00023004"/>
    </source>
</evidence>
<keyword evidence="10" id="KW-1185">Reference proteome</keyword>
<comment type="cofactor">
    <cofactor evidence="1">
        <name>[3Fe-4S] cluster</name>
        <dbReference type="ChEBI" id="CHEBI:21137"/>
    </cofactor>
</comment>
<dbReference type="InterPro" id="IPR051269">
    <property type="entry name" value="Fe-S_cluster_ET"/>
</dbReference>
<sequence length="83" mass="8517">MCRVSNAFRSPGDPVHVNVDAARCVGAGQCVRTDPTVFGQSDEGTVRLLRGSLPGSLRSVVTEAAALCPAQAITVTGTADPPH</sequence>
<evidence type="ECO:0000256" key="3">
    <source>
        <dbReference type="ARBA" id="ARBA00022723"/>
    </source>
</evidence>
<accession>A0ABQ4ILQ1</accession>
<dbReference type="InterPro" id="IPR001080">
    <property type="entry name" value="3Fe4S_ferredoxin"/>
</dbReference>
<dbReference type="SUPFAM" id="SSF54862">
    <property type="entry name" value="4Fe-4S ferredoxins"/>
    <property type="match status" value="1"/>
</dbReference>
<dbReference type="PANTHER" id="PTHR36923">
    <property type="entry name" value="FERREDOXIN"/>
    <property type="match status" value="1"/>
</dbReference>
<comment type="function">
    <text evidence="8">Ferredoxins are iron-sulfur proteins that transfer electrons in a wide variety of metabolic reactions.</text>
</comment>
<evidence type="ECO:0000256" key="7">
    <source>
        <dbReference type="ARBA" id="ARBA00023291"/>
    </source>
</evidence>
<keyword evidence="3 8" id="KW-0479">Metal-binding</keyword>
<reference evidence="9 10" key="1">
    <citation type="submission" date="2021-01" db="EMBL/GenBank/DDBJ databases">
        <title>Whole genome shotgun sequence of Verrucosispora gifhornensis NBRC 16317.</title>
        <authorList>
            <person name="Komaki H."/>
            <person name="Tamura T."/>
        </authorList>
    </citation>
    <scope>NUCLEOTIDE SEQUENCE [LARGE SCALE GENOMIC DNA]</scope>
    <source>
        <strain evidence="9 10">NBRC 16317</strain>
    </source>
</reference>
<evidence type="ECO:0000313" key="9">
    <source>
        <dbReference type="EMBL" id="GIJ18836.1"/>
    </source>
</evidence>
<evidence type="ECO:0000256" key="6">
    <source>
        <dbReference type="ARBA" id="ARBA00023014"/>
    </source>
</evidence>
<dbReference type="EMBL" id="BOPA01000052">
    <property type="protein sequence ID" value="GIJ18836.1"/>
    <property type="molecule type" value="Genomic_DNA"/>
</dbReference>
<dbReference type="PANTHER" id="PTHR36923:SF3">
    <property type="entry name" value="FERREDOXIN"/>
    <property type="match status" value="1"/>
</dbReference>
<keyword evidence="2 8" id="KW-0813">Transport</keyword>
<dbReference type="Gene3D" id="3.30.70.20">
    <property type="match status" value="1"/>
</dbReference>
<keyword evidence="5 8" id="KW-0408">Iron</keyword>
<protein>
    <recommendedName>
        <fullName evidence="8">Ferredoxin</fullName>
    </recommendedName>
</protein>
<comment type="caution">
    <text evidence="9">The sequence shown here is derived from an EMBL/GenBank/DDBJ whole genome shotgun (WGS) entry which is preliminary data.</text>
</comment>
<evidence type="ECO:0000256" key="8">
    <source>
        <dbReference type="RuleBase" id="RU368020"/>
    </source>
</evidence>
<proteinExistence type="predicted"/>
<dbReference type="Pfam" id="PF13459">
    <property type="entry name" value="Fer4_15"/>
    <property type="match status" value="1"/>
</dbReference>
<keyword evidence="7" id="KW-0003">3Fe-4S</keyword>
<evidence type="ECO:0000313" key="10">
    <source>
        <dbReference type="Proteomes" id="UP000647860"/>
    </source>
</evidence>
<organism evidence="9 10">
    <name type="scientific">Micromonospora gifhornensis</name>
    <dbReference type="NCBI Taxonomy" id="84594"/>
    <lineage>
        <taxon>Bacteria</taxon>
        <taxon>Bacillati</taxon>
        <taxon>Actinomycetota</taxon>
        <taxon>Actinomycetes</taxon>
        <taxon>Micromonosporales</taxon>
        <taxon>Micromonosporaceae</taxon>
        <taxon>Micromonospora</taxon>
    </lineage>
</organism>